<evidence type="ECO:0000313" key="2">
    <source>
        <dbReference type="EMBL" id="HIH92954.1"/>
    </source>
</evidence>
<feature type="domain" description="TiaS-like TCKD" evidence="1">
    <location>
        <begin position="183"/>
        <end position="246"/>
    </location>
</feature>
<dbReference type="PANTHER" id="PTHR40705">
    <property type="entry name" value="TRNA(ILE2) 2-AGMATINYLCYTIDINE SYNTHETASE TIAS"/>
    <property type="match status" value="1"/>
</dbReference>
<dbReference type="InterPro" id="IPR053870">
    <property type="entry name" value="TiaS-like_TCKD"/>
</dbReference>
<dbReference type="RefSeq" id="WP_011021976.1">
    <property type="nucleotide sequence ID" value="NZ_DUJU01000031.1"/>
</dbReference>
<dbReference type="NCBIfam" id="TIGR03280">
    <property type="entry name" value="methan_mark_11"/>
    <property type="match status" value="1"/>
</dbReference>
<dbReference type="InterPro" id="IPR017674">
    <property type="entry name" value="Methan_mark_11"/>
</dbReference>
<accession>A0A832S940</accession>
<dbReference type="PANTHER" id="PTHR40705:SF2">
    <property type="entry name" value="DUF1743 DOMAIN-CONTAINING PROTEIN"/>
    <property type="match status" value="1"/>
</dbReference>
<dbReference type="AlphaFoldDB" id="A0A832S940"/>
<reference evidence="2" key="1">
    <citation type="journal article" date="2020" name="bioRxiv">
        <title>A rank-normalized archaeal taxonomy based on genome phylogeny resolves widespread incomplete and uneven classifications.</title>
        <authorList>
            <person name="Rinke C."/>
            <person name="Chuvochina M."/>
            <person name="Mussig A.J."/>
            <person name="Chaumeil P.-A."/>
            <person name="Waite D.W."/>
            <person name="Whitman W.B."/>
            <person name="Parks D.H."/>
            <person name="Hugenholtz P."/>
        </authorList>
    </citation>
    <scope>NUCLEOTIDE SEQUENCE</scope>
    <source>
        <strain evidence="2">UBA8876</strain>
    </source>
</reference>
<sequence length="351" mass="38410">MGFSIKQIILPLSIPHKKEVFGITKHINACALDKRQTEEITLNDPYTVPYRGIYAVCDAKNEYAEIIEHSNCYSGAAWSLYHYAKAPLILKARSTGNMIRYFMKTGTSKLELKPSVAAAGIESVIVQGDEVEITYAGLGGGGVGATRCRALADGVLRYRISESGGERCAKGTVVVPRRDRVLIGIDDTDSKDVGATWTLTHNIAKELDCQEAVYLSHSLVQLFPVPEKTQNCMSTVLEFGCVDKKAKEGLVSSFKRTLQKYSASRETGLVVLSDFYAKGLYAYSNRCRTERVSKADALHCAEENNVEVLLDGNGIIGALASLPWFGKPEESIIPGTEIQPMNTGKNQLNDT</sequence>
<protein>
    <submittedName>
        <fullName evidence="2">DUF1743 domain-containing protein</fullName>
    </submittedName>
</protein>
<proteinExistence type="predicted"/>
<dbReference type="EMBL" id="DUJU01000031">
    <property type="protein sequence ID" value="HIH92954.1"/>
    <property type="molecule type" value="Genomic_DNA"/>
</dbReference>
<dbReference type="GeneID" id="1473870"/>
<organism evidence="2 3">
    <name type="scientific">Methanosarcina acetivorans</name>
    <dbReference type="NCBI Taxonomy" id="2214"/>
    <lineage>
        <taxon>Archaea</taxon>
        <taxon>Methanobacteriati</taxon>
        <taxon>Methanobacteriota</taxon>
        <taxon>Stenosarchaea group</taxon>
        <taxon>Methanomicrobia</taxon>
        <taxon>Methanosarcinales</taxon>
        <taxon>Methanosarcinaceae</taxon>
        <taxon>Methanosarcina</taxon>
    </lineage>
</organism>
<dbReference type="OMA" id="PNKTQNC"/>
<evidence type="ECO:0000259" key="1">
    <source>
        <dbReference type="Pfam" id="PF22641"/>
    </source>
</evidence>
<evidence type="ECO:0000313" key="3">
    <source>
        <dbReference type="Proteomes" id="UP000600774"/>
    </source>
</evidence>
<dbReference type="Proteomes" id="UP000600774">
    <property type="component" value="Unassembled WGS sequence"/>
</dbReference>
<dbReference type="Pfam" id="PF22641">
    <property type="entry name" value="TiaS_TCKD"/>
    <property type="match status" value="1"/>
</dbReference>
<dbReference type="Gene3D" id="3.30.70.2200">
    <property type="match status" value="1"/>
</dbReference>
<comment type="caution">
    <text evidence="2">The sequence shown here is derived from an EMBL/GenBank/DDBJ whole genome shotgun (WGS) entry which is preliminary data.</text>
</comment>
<name>A0A832S940_9EURY</name>
<gene>
    <name evidence="2" type="ORF">HA338_02585</name>
</gene>